<organism evidence="10 11">
    <name type="scientific">Legionella worsleiensis</name>
    <dbReference type="NCBI Taxonomy" id="45076"/>
    <lineage>
        <taxon>Bacteria</taxon>
        <taxon>Pseudomonadati</taxon>
        <taxon>Pseudomonadota</taxon>
        <taxon>Gammaproteobacteria</taxon>
        <taxon>Legionellales</taxon>
        <taxon>Legionellaceae</taxon>
        <taxon>Legionella</taxon>
    </lineage>
</organism>
<dbReference type="Pfam" id="PF00725">
    <property type="entry name" value="3HCDH"/>
    <property type="match status" value="1"/>
</dbReference>
<dbReference type="InterPro" id="IPR006108">
    <property type="entry name" value="3HC_DH_C"/>
</dbReference>
<dbReference type="SUPFAM" id="SSF48179">
    <property type="entry name" value="6-phosphogluconate dehydrogenase C-terminal domain-like"/>
    <property type="match status" value="2"/>
</dbReference>
<dbReference type="UniPathway" id="UPA00659"/>
<proteinExistence type="predicted"/>
<feature type="domain" description="3-hydroxyacyl-CoA dehydrogenase NAD binding" evidence="9">
    <location>
        <begin position="23"/>
        <end position="206"/>
    </location>
</feature>
<dbReference type="Pfam" id="PF00378">
    <property type="entry name" value="ECH_1"/>
    <property type="match status" value="1"/>
</dbReference>
<dbReference type="PATRIC" id="fig|45076.6.peg.380"/>
<feature type="domain" description="3-hydroxyacyl-CoA dehydrogenase C-terminal" evidence="8">
    <location>
        <begin position="209"/>
        <end position="308"/>
    </location>
</feature>
<comment type="caution">
    <text evidence="10">The sequence shown here is derived from an EMBL/GenBank/DDBJ whole genome shotgun (WGS) entry which is preliminary data.</text>
</comment>
<comment type="catalytic activity">
    <reaction evidence="7">
        <text>a (3S)-3-hydroxyacyl-CoA + NAD(+) = a 3-oxoacyl-CoA + NADH + H(+)</text>
        <dbReference type="Rhea" id="RHEA:22432"/>
        <dbReference type="ChEBI" id="CHEBI:15378"/>
        <dbReference type="ChEBI" id="CHEBI:57318"/>
        <dbReference type="ChEBI" id="CHEBI:57540"/>
        <dbReference type="ChEBI" id="CHEBI:57945"/>
        <dbReference type="ChEBI" id="CHEBI:90726"/>
        <dbReference type="EC" id="1.1.1.35"/>
    </reaction>
</comment>
<evidence type="ECO:0000256" key="4">
    <source>
        <dbReference type="ARBA" id="ARBA00023002"/>
    </source>
</evidence>
<evidence type="ECO:0000256" key="6">
    <source>
        <dbReference type="ARBA" id="ARBA00023098"/>
    </source>
</evidence>
<dbReference type="InterPro" id="IPR036291">
    <property type="entry name" value="NAD(P)-bd_dom_sf"/>
</dbReference>
<dbReference type="InterPro" id="IPR008927">
    <property type="entry name" value="6-PGluconate_DH-like_C_sf"/>
</dbReference>
<reference evidence="10 11" key="1">
    <citation type="submission" date="2015-11" db="EMBL/GenBank/DDBJ databases">
        <title>Genomic analysis of 38 Legionella species identifies large and diverse effector repertoires.</title>
        <authorList>
            <person name="Burstein D."/>
            <person name="Amaro F."/>
            <person name="Zusman T."/>
            <person name="Lifshitz Z."/>
            <person name="Cohen O."/>
            <person name="Gilbert J.A."/>
            <person name="Pupko T."/>
            <person name="Shuman H.A."/>
            <person name="Segal G."/>
        </authorList>
    </citation>
    <scope>NUCLEOTIDE SEQUENCE [LARGE SCALE GENOMIC DNA]</scope>
    <source>
        <strain evidence="10 11">ATCC 49508</strain>
    </source>
</reference>
<keyword evidence="5" id="KW-0520">NAD</keyword>
<dbReference type="Gene3D" id="1.10.1040.50">
    <property type="match status" value="1"/>
</dbReference>
<keyword evidence="11" id="KW-1185">Reference proteome</keyword>
<evidence type="ECO:0000256" key="2">
    <source>
        <dbReference type="ARBA" id="ARBA00022832"/>
    </source>
</evidence>
<dbReference type="Proteomes" id="UP000054662">
    <property type="component" value="Unassembled WGS sequence"/>
</dbReference>
<protein>
    <submittedName>
        <fullName evidence="10">3-hydroxyacyl CoA dehydrogenase oxidoreductase protein</fullName>
    </submittedName>
</protein>
<evidence type="ECO:0000313" key="10">
    <source>
        <dbReference type="EMBL" id="KTD82044.1"/>
    </source>
</evidence>
<evidence type="ECO:0000259" key="8">
    <source>
        <dbReference type="Pfam" id="PF00725"/>
    </source>
</evidence>
<dbReference type="Pfam" id="PF02737">
    <property type="entry name" value="3HCDH_N"/>
    <property type="match status" value="1"/>
</dbReference>
<sequence length="802" mass="88907">MEFIHLTTYQEDTIMQEPFFIKKVAVLGAGVMGAQIAAHCVNAGIETLLFDLPAREEPVNGLIDKAIANLSKLKPEPLASAQTATYLQARNYKDDLKDLSSCDLIIEAIAERLDWKEDLYKKISPYLSKHTVLVSNTSGLSINSLCHVLPEQHRTNFCGVHFFNPPRYMHLAELIPAHTTSPDLLDNLEIWLTSHLGKGVVRAKDTPNFIANRIGVFSLLTTLHHTMSMGMSLDEVDALTGPLLGRPKSATFRTMDVVGLDTMQHVIHTMHEQLRDDPWHSSFKLPEWLLGLIKDGHLGQKSGQGIYRKNGKTIEVYDIKSGTYGAAKSEVSAEVKAIMKISDPVARMQSLISSDNKQAQFLAACFKDLFHYCAYHLESIAENVRDVDLAMRWGFGWMQGPFETWQLAGLRLMTDCISQSIEANSSLNKVKLPDWLNHLEVFYSEHGAYSPHSNKYQPRSSLAVYNRQFFPDRVLKETSFTTNIIYENEGVCLWHLKDDVAVVHFKNKANTISQSVLDGLEAALDVAERECQGLIVHQNDASNFSSGADLRLVSSLIQEGRFNALDEMIAQFQRVVMRLKYSSIPTIAALRGRALGGGCELMMHCAAIVAAFESYPGLVEAGVGVIPAGGGCKEMALRAAHHAHQADLLTFIQPYYQQIATAQVAGSATQAINMGYMRHTDSVVMHANEVLFVALAKVKAMQAANYLPPIARNFKVAGIEGHARLQAGLINWLEGGFISQHDYFLANELAKVICGGNVNQGTLVNEDWILKLERQAFIALAETPLTQARISHLLETGKPLRN</sequence>
<dbReference type="InterPro" id="IPR029045">
    <property type="entry name" value="ClpP/crotonase-like_dom_sf"/>
</dbReference>
<dbReference type="GO" id="GO:0006635">
    <property type="term" value="P:fatty acid beta-oxidation"/>
    <property type="evidence" value="ECO:0007669"/>
    <property type="project" value="UniProtKB-UniPathway"/>
</dbReference>
<dbReference type="InterPro" id="IPR006176">
    <property type="entry name" value="3-OHacyl-CoA_DH_NAD-bd"/>
</dbReference>
<comment type="pathway">
    <text evidence="1">Lipid metabolism; fatty acid beta-oxidation.</text>
</comment>
<dbReference type="GO" id="GO:0003857">
    <property type="term" value="F:(3S)-3-hydroxyacyl-CoA dehydrogenase (NAD+) activity"/>
    <property type="evidence" value="ECO:0007669"/>
    <property type="project" value="UniProtKB-EC"/>
</dbReference>
<dbReference type="PANTHER" id="PTHR48075">
    <property type="entry name" value="3-HYDROXYACYL-COA DEHYDROGENASE FAMILY PROTEIN"/>
    <property type="match status" value="1"/>
</dbReference>
<keyword evidence="4" id="KW-0560">Oxidoreductase</keyword>
<evidence type="ECO:0000256" key="1">
    <source>
        <dbReference type="ARBA" id="ARBA00005005"/>
    </source>
</evidence>
<dbReference type="InterPro" id="IPR001753">
    <property type="entry name" value="Enoyl-CoA_hydra/iso"/>
</dbReference>
<dbReference type="GO" id="GO:0070403">
    <property type="term" value="F:NAD+ binding"/>
    <property type="evidence" value="ECO:0007669"/>
    <property type="project" value="InterPro"/>
</dbReference>
<evidence type="ECO:0000256" key="5">
    <source>
        <dbReference type="ARBA" id="ARBA00023027"/>
    </source>
</evidence>
<evidence type="ECO:0000259" key="9">
    <source>
        <dbReference type="Pfam" id="PF02737"/>
    </source>
</evidence>
<gene>
    <name evidence="10" type="primary">fadB</name>
    <name evidence="10" type="ORF">Lwor_0347</name>
</gene>
<dbReference type="PANTHER" id="PTHR48075:SF7">
    <property type="entry name" value="3-HYDROXYACYL-COA DEHYDROGENASE-RELATED"/>
    <property type="match status" value="1"/>
</dbReference>
<dbReference type="AlphaFoldDB" id="A0A0W1AL14"/>
<dbReference type="Gene3D" id="3.90.226.10">
    <property type="entry name" value="2-enoyl-CoA Hydratase, Chain A, domain 1"/>
    <property type="match status" value="1"/>
</dbReference>
<accession>A0A0W1AL14</accession>
<keyword evidence="3" id="KW-0442">Lipid degradation</keyword>
<dbReference type="CDD" id="cd06558">
    <property type="entry name" value="crotonase-like"/>
    <property type="match status" value="1"/>
</dbReference>
<dbReference type="SUPFAM" id="SSF51735">
    <property type="entry name" value="NAD(P)-binding Rossmann-fold domains"/>
    <property type="match status" value="1"/>
</dbReference>
<evidence type="ECO:0000313" key="11">
    <source>
        <dbReference type="Proteomes" id="UP000054662"/>
    </source>
</evidence>
<dbReference type="SUPFAM" id="SSF52096">
    <property type="entry name" value="ClpP/crotonase"/>
    <property type="match status" value="1"/>
</dbReference>
<evidence type="ECO:0000256" key="3">
    <source>
        <dbReference type="ARBA" id="ARBA00022963"/>
    </source>
</evidence>
<dbReference type="STRING" id="45076.Lwor_0347"/>
<dbReference type="Gene3D" id="3.40.50.720">
    <property type="entry name" value="NAD(P)-binding Rossmann-like Domain"/>
    <property type="match status" value="1"/>
</dbReference>
<dbReference type="EMBL" id="LNZC01000002">
    <property type="protein sequence ID" value="KTD82044.1"/>
    <property type="molecule type" value="Genomic_DNA"/>
</dbReference>
<keyword evidence="6" id="KW-0443">Lipid metabolism</keyword>
<name>A0A0W1AL14_9GAMM</name>
<evidence type="ECO:0000256" key="7">
    <source>
        <dbReference type="ARBA" id="ARBA00049556"/>
    </source>
</evidence>
<keyword evidence="2" id="KW-0276">Fatty acid metabolism</keyword>